<dbReference type="InterPro" id="IPR045518">
    <property type="entry name" value="2EXR"/>
</dbReference>
<dbReference type="PANTHER" id="PTHR35910:SF6">
    <property type="entry name" value="2EXR DOMAIN-CONTAINING PROTEIN"/>
    <property type="match status" value="1"/>
</dbReference>
<dbReference type="Pfam" id="PF20150">
    <property type="entry name" value="2EXR"/>
    <property type="match status" value="1"/>
</dbReference>
<dbReference type="EMBL" id="JBFXLS010000035">
    <property type="protein sequence ID" value="KAL2825576.1"/>
    <property type="molecule type" value="Genomic_DNA"/>
</dbReference>
<reference evidence="2 3" key="1">
    <citation type="submission" date="2024-07" db="EMBL/GenBank/DDBJ databases">
        <title>Section-level genome sequencing and comparative genomics of Aspergillus sections Usti and Cavernicolus.</title>
        <authorList>
            <consortium name="Lawrence Berkeley National Laboratory"/>
            <person name="Nybo J.L."/>
            <person name="Vesth T.C."/>
            <person name="Theobald S."/>
            <person name="Frisvad J.C."/>
            <person name="Larsen T.O."/>
            <person name="Kjaerboelling I."/>
            <person name="Rothschild-Mancinelli K."/>
            <person name="Lyhne E.K."/>
            <person name="Kogle M.E."/>
            <person name="Barry K."/>
            <person name="Clum A."/>
            <person name="Na H."/>
            <person name="Ledsgaard L."/>
            <person name="Lin J."/>
            <person name="Lipzen A."/>
            <person name="Kuo A."/>
            <person name="Riley R."/>
            <person name="Mondo S."/>
            <person name="LaButti K."/>
            <person name="Haridas S."/>
            <person name="Pangalinan J."/>
            <person name="Salamov A.A."/>
            <person name="Simmons B.A."/>
            <person name="Magnuson J.K."/>
            <person name="Chen J."/>
            <person name="Drula E."/>
            <person name="Henrissat B."/>
            <person name="Wiebenga A."/>
            <person name="Lubbers R.J."/>
            <person name="Gomes A.C."/>
            <person name="Makela M.R."/>
            <person name="Stajich J."/>
            <person name="Grigoriev I.V."/>
            <person name="Mortensen U.H."/>
            <person name="De vries R.P."/>
            <person name="Baker S.E."/>
            <person name="Andersen M.R."/>
        </authorList>
    </citation>
    <scope>NUCLEOTIDE SEQUENCE [LARGE SCALE GENOMIC DNA]</scope>
    <source>
        <strain evidence="2 3">CBS 600.67</strain>
    </source>
</reference>
<evidence type="ECO:0000313" key="3">
    <source>
        <dbReference type="Proteomes" id="UP001610335"/>
    </source>
</evidence>
<comment type="caution">
    <text evidence="2">The sequence shown here is derived from an EMBL/GenBank/DDBJ whole genome shotgun (WGS) entry which is preliminary data.</text>
</comment>
<evidence type="ECO:0000313" key="2">
    <source>
        <dbReference type="EMBL" id="KAL2825576.1"/>
    </source>
</evidence>
<dbReference type="Proteomes" id="UP001610335">
    <property type="component" value="Unassembled WGS sequence"/>
</dbReference>
<sequence length="480" mass="55981">MVLDVFHIFHLLPFDLRREIYMLATPPRVVHVQEEVTMDEEEFKEHLNTRINLHPNPDLAYFAPNWRDSIPEPNKQPTLESFGVTANRPPYQPWELSASTPEIPVTWLEKNPDIASHLIRENFLWSSAPIPGLLHAFSESRNVLKRWGYKLAFETRRNRPRTWFHFDRDVLFIDKDENTSIMNDDDILTRCSWTLIGQFHSKDLKRIRRLALGKSGPLLFPWKRYGRSYPYLANAIQLFPNLRELQIVQWNEEDLFSWRNFGNTLSKRPWYTSADAHFEPAGSLCCLAVEEIDALSLLLSGPDGTRTDMPMGGAMGEMLRFHKQETDNKLGFIEHQEQYLEQWLTTLREEMQRYHHKNEPGLSTFSWQIPQVKAVHIILPSMVPLLVHERQLGWEKFMKMKRKHRPVETLTSDTTDPPLGAVLAHWDDNPINDDDIHDIHLGPFSEMHLYGNASDICSRNVRKWWAEEGTLAPPGPGDLL</sequence>
<feature type="domain" description="2EXR" evidence="1">
    <location>
        <begin position="6"/>
        <end position="171"/>
    </location>
</feature>
<evidence type="ECO:0000259" key="1">
    <source>
        <dbReference type="Pfam" id="PF20150"/>
    </source>
</evidence>
<dbReference type="PANTHER" id="PTHR35910">
    <property type="entry name" value="2EXR DOMAIN-CONTAINING PROTEIN"/>
    <property type="match status" value="1"/>
</dbReference>
<keyword evidence="3" id="KW-1185">Reference proteome</keyword>
<proteinExistence type="predicted"/>
<protein>
    <recommendedName>
        <fullName evidence="1">2EXR domain-containing protein</fullName>
    </recommendedName>
</protein>
<name>A0ABR4ICW0_9EURO</name>
<organism evidence="2 3">
    <name type="scientific">Aspergillus cavernicola</name>
    <dbReference type="NCBI Taxonomy" id="176166"/>
    <lineage>
        <taxon>Eukaryota</taxon>
        <taxon>Fungi</taxon>
        <taxon>Dikarya</taxon>
        <taxon>Ascomycota</taxon>
        <taxon>Pezizomycotina</taxon>
        <taxon>Eurotiomycetes</taxon>
        <taxon>Eurotiomycetidae</taxon>
        <taxon>Eurotiales</taxon>
        <taxon>Aspergillaceae</taxon>
        <taxon>Aspergillus</taxon>
        <taxon>Aspergillus subgen. Nidulantes</taxon>
    </lineage>
</organism>
<accession>A0ABR4ICW0</accession>
<gene>
    <name evidence="2" type="ORF">BDW59DRAFT_145996</name>
</gene>